<gene>
    <name evidence="8" type="ORF">AS359_11415</name>
    <name evidence="7" type="ORF">B5M06_05920</name>
</gene>
<evidence type="ECO:0000256" key="1">
    <source>
        <dbReference type="ARBA" id="ARBA00004945"/>
    </source>
</evidence>
<dbReference type="RefSeq" id="WP_054065824.1">
    <property type="nucleotide sequence ID" value="NZ_CAUCIF010000003.1"/>
</dbReference>
<dbReference type="AlphaFoldDB" id="A0A0W7YTE8"/>
<dbReference type="GO" id="GO:0005829">
    <property type="term" value="C:cytosol"/>
    <property type="evidence" value="ECO:0007669"/>
    <property type="project" value="TreeGrafter"/>
</dbReference>
<accession>A0A0W7YTE8</accession>
<organism evidence="8 9">
    <name type="scientific">Comamonas kerstersii</name>
    <dbReference type="NCBI Taxonomy" id="225992"/>
    <lineage>
        <taxon>Bacteria</taxon>
        <taxon>Pseudomonadati</taxon>
        <taxon>Pseudomonadota</taxon>
        <taxon>Betaproteobacteria</taxon>
        <taxon>Burkholderiales</taxon>
        <taxon>Comamonadaceae</taxon>
        <taxon>Comamonas</taxon>
    </lineage>
</organism>
<comment type="pathway">
    <text evidence="1">Amino-acid biosynthesis; L-methionine biosynthesis via salvage pathway; S-methyl-5-thio-alpha-D-ribose 1-phosphate from S-methyl-5'-thioadenosine (hydrolase route): step 1/2.</text>
</comment>
<dbReference type="NCBIfam" id="NF004079">
    <property type="entry name" value="PRK05584.1"/>
    <property type="match status" value="1"/>
</dbReference>
<keyword evidence="9" id="KW-1185">Reference proteome</keyword>
<dbReference type="GO" id="GO:0008782">
    <property type="term" value="F:adenosylhomocysteine nucleosidase activity"/>
    <property type="evidence" value="ECO:0007669"/>
    <property type="project" value="UniProtKB-EC"/>
</dbReference>
<protein>
    <recommendedName>
        <fullName evidence="2">adenosylhomocysteine nucleosidase</fullName>
        <ecNumber evidence="2">3.2.2.9</ecNumber>
    </recommendedName>
</protein>
<dbReference type="Pfam" id="PF01048">
    <property type="entry name" value="PNP_UDP_1"/>
    <property type="match status" value="1"/>
</dbReference>
<dbReference type="Gene3D" id="3.40.50.1580">
    <property type="entry name" value="Nucleoside phosphorylase domain"/>
    <property type="match status" value="1"/>
</dbReference>
<keyword evidence="4" id="KW-0378">Hydrolase</keyword>
<keyword evidence="3" id="KW-0028">Amino-acid biosynthesis</keyword>
<accession>A0A1V3TGI2</accession>
<evidence type="ECO:0000313" key="7">
    <source>
        <dbReference type="EMBL" id="AQZ97869.1"/>
    </source>
</evidence>
<proteinExistence type="predicted"/>
<dbReference type="GO" id="GO:0019509">
    <property type="term" value="P:L-methionine salvage from methylthioadenosine"/>
    <property type="evidence" value="ECO:0007669"/>
    <property type="project" value="UniProtKB-UniPathway"/>
</dbReference>
<reference evidence="7 10" key="2">
    <citation type="submission" date="2017-03" db="EMBL/GenBank/DDBJ databases">
        <title>Rapid Whole Genome Sequencing of Comamonas kerstersii Causing Continuous ambulatory Peritoneal Dialysis-Associated Peritonitis.</title>
        <authorList>
            <person name="Zheng B."/>
        </authorList>
    </citation>
    <scope>NUCLEOTIDE SEQUENCE [LARGE SCALE GENOMIC DNA]</scope>
    <source>
        <strain evidence="7 10">8943</strain>
    </source>
</reference>
<dbReference type="OrthoDB" id="9792278at2"/>
<feature type="domain" description="Nucleoside phosphorylase" evidence="6">
    <location>
        <begin position="2"/>
        <end position="243"/>
    </location>
</feature>
<dbReference type="GO" id="GO:0009164">
    <property type="term" value="P:nucleoside catabolic process"/>
    <property type="evidence" value="ECO:0007669"/>
    <property type="project" value="InterPro"/>
</dbReference>
<sequence length="256" mass="26672">MTIAILSALPEEQQGLAHALSDVDTVQHAGRQFVCGRYAGQKVVLALSGIGKVAAATTTAALIERFGVQQLVFTGVAGGVGAGVQVGDVVVARHFVQHDMDVRPLFPRWQVPGYGSALFDCDAALHDGLLQAAQDCVRQAGAWQLPLLQGHAPGAHSGLIASGDQFIVSAAVAQGITQDLAAAGHAVLAVEMEGAAITQACADYDIPFAAVRTISDRADGNAHVDFPAFVSAVASRYAQHIVLHWLNKNAGKPDNR</sequence>
<dbReference type="NCBIfam" id="TIGR01704">
    <property type="entry name" value="MTA_SAH-Nsdase"/>
    <property type="match status" value="1"/>
</dbReference>
<name>A0A0W7YTE8_9BURK</name>
<dbReference type="EC" id="3.2.2.9" evidence="2"/>
<dbReference type="CDD" id="cd09008">
    <property type="entry name" value="MTAN"/>
    <property type="match status" value="1"/>
</dbReference>
<dbReference type="GO" id="GO:0019284">
    <property type="term" value="P:L-methionine salvage from S-adenosylmethionine"/>
    <property type="evidence" value="ECO:0007669"/>
    <property type="project" value="TreeGrafter"/>
</dbReference>
<evidence type="ECO:0000256" key="4">
    <source>
        <dbReference type="ARBA" id="ARBA00022801"/>
    </source>
</evidence>
<dbReference type="UniPathway" id="UPA00904">
    <property type="reaction ID" value="UER00871"/>
</dbReference>
<dbReference type="EMBL" id="CP020121">
    <property type="protein sequence ID" value="AQZ97869.1"/>
    <property type="molecule type" value="Genomic_DNA"/>
</dbReference>
<dbReference type="GeneID" id="83038858"/>
<evidence type="ECO:0000313" key="9">
    <source>
        <dbReference type="Proteomes" id="UP000053300"/>
    </source>
</evidence>
<reference evidence="8 9" key="1">
    <citation type="submission" date="2015-12" db="EMBL/GenBank/DDBJ databases">
        <title>Complete genome sequence of a multi-drug resistant strain Acidovorax sp. 12322-1.</title>
        <authorList>
            <person name="Ming D."/>
            <person name="Wang M."/>
            <person name="Hu S."/>
            <person name="Zhou Y."/>
            <person name="Jiang T."/>
        </authorList>
    </citation>
    <scope>NUCLEOTIDE SEQUENCE [LARGE SCALE GENOMIC DNA]</scope>
    <source>
        <strain evidence="8 9">12322-1</strain>
    </source>
</reference>
<dbReference type="Proteomes" id="UP000053300">
    <property type="component" value="Unassembled WGS sequence"/>
</dbReference>
<dbReference type="SUPFAM" id="SSF53167">
    <property type="entry name" value="Purine and uridine phosphorylases"/>
    <property type="match status" value="1"/>
</dbReference>
<dbReference type="GO" id="GO:0008930">
    <property type="term" value="F:methylthioadenosine nucleosidase activity"/>
    <property type="evidence" value="ECO:0007669"/>
    <property type="project" value="InterPro"/>
</dbReference>
<dbReference type="KEGG" id="cke:B5M06_05920"/>
<dbReference type="Proteomes" id="UP000242792">
    <property type="component" value="Chromosome"/>
</dbReference>
<dbReference type="EMBL" id="LPXH01000040">
    <property type="protein sequence ID" value="KUF38337.1"/>
    <property type="molecule type" value="Genomic_DNA"/>
</dbReference>
<evidence type="ECO:0000256" key="2">
    <source>
        <dbReference type="ARBA" id="ARBA00011974"/>
    </source>
</evidence>
<evidence type="ECO:0000256" key="3">
    <source>
        <dbReference type="ARBA" id="ARBA00022605"/>
    </source>
</evidence>
<dbReference type="InterPro" id="IPR000845">
    <property type="entry name" value="Nucleoside_phosphorylase_d"/>
</dbReference>
<evidence type="ECO:0000313" key="10">
    <source>
        <dbReference type="Proteomes" id="UP000242792"/>
    </source>
</evidence>
<dbReference type="InterPro" id="IPR010049">
    <property type="entry name" value="MTA_SAH_Nsdase"/>
</dbReference>
<dbReference type="PANTHER" id="PTHR46832">
    <property type="entry name" value="5'-METHYLTHIOADENOSINE/S-ADENOSYLHOMOCYSTEINE NUCLEOSIDASE"/>
    <property type="match status" value="1"/>
</dbReference>
<dbReference type="STRING" id="225992.B5M06_05920"/>
<keyword evidence="5" id="KW-0486">Methionine biosynthesis</keyword>
<dbReference type="PANTHER" id="PTHR46832:SF1">
    <property type="entry name" value="5'-METHYLTHIOADENOSINE_S-ADENOSYLHOMOCYSTEINE NUCLEOSIDASE"/>
    <property type="match status" value="1"/>
</dbReference>
<evidence type="ECO:0000259" key="6">
    <source>
        <dbReference type="Pfam" id="PF01048"/>
    </source>
</evidence>
<evidence type="ECO:0000313" key="8">
    <source>
        <dbReference type="EMBL" id="KUF38337.1"/>
    </source>
</evidence>
<evidence type="ECO:0000256" key="5">
    <source>
        <dbReference type="ARBA" id="ARBA00023167"/>
    </source>
</evidence>
<dbReference type="InterPro" id="IPR035994">
    <property type="entry name" value="Nucleoside_phosphorylase_sf"/>
</dbReference>
<accession>A0A1V0BD57</accession>